<feature type="chain" id="PRO_5019836595" description="histidine kinase" evidence="9">
    <location>
        <begin position="29"/>
        <end position="705"/>
    </location>
</feature>
<dbReference type="InterPro" id="IPR019734">
    <property type="entry name" value="TPR_rpt"/>
</dbReference>
<keyword evidence="4" id="KW-0808">Transferase</keyword>
<comment type="caution">
    <text evidence="11">The sequence shown here is derived from an EMBL/GenBank/DDBJ whole genome shotgun (WGS) entry which is preliminary data.</text>
</comment>
<dbReference type="EC" id="2.7.13.3" evidence="2"/>
<dbReference type="Gene3D" id="3.30.565.10">
    <property type="entry name" value="Histidine kinase-like ATPase, C-terminal domain"/>
    <property type="match status" value="1"/>
</dbReference>
<keyword evidence="3" id="KW-0597">Phosphoprotein</keyword>
<dbReference type="InterPro" id="IPR005467">
    <property type="entry name" value="His_kinase_dom"/>
</dbReference>
<dbReference type="Gene3D" id="1.25.40.10">
    <property type="entry name" value="Tetratricopeptide repeat domain"/>
    <property type="match status" value="2"/>
</dbReference>
<dbReference type="EMBL" id="RBKU01000001">
    <property type="protein sequence ID" value="RKR81453.1"/>
    <property type="molecule type" value="Genomic_DNA"/>
</dbReference>
<name>A0A495IY74_9SPHI</name>
<keyword evidence="8" id="KW-0472">Membrane</keyword>
<dbReference type="SMART" id="SM00387">
    <property type="entry name" value="HATPase_c"/>
    <property type="match status" value="1"/>
</dbReference>
<dbReference type="InterPro" id="IPR003661">
    <property type="entry name" value="HisK_dim/P_dom"/>
</dbReference>
<dbReference type="InterPro" id="IPR003594">
    <property type="entry name" value="HATPase_dom"/>
</dbReference>
<dbReference type="SMART" id="SM00028">
    <property type="entry name" value="TPR"/>
    <property type="match status" value="6"/>
</dbReference>
<dbReference type="Proteomes" id="UP000268007">
    <property type="component" value="Unassembled WGS sequence"/>
</dbReference>
<keyword evidence="7" id="KW-0175">Coiled coil</keyword>
<dbReference type="PANTHER" id="PTHR43711">
    <property type="entry name" value="TWO-COMPONENT HISTIDINE KINASE"/>
    <property type="match status" value="1"/>
</dbReference>
<evidence type="ECO:0000256" key="2">
    <source>
        <dbReference type="ARBA" id="ARBA00012438"/>
    </source>
</evidence>
<keyword evidence="12" id="KW-1185">Reference proteome</keyword>
<evidence type="ECO:0000259" key="10">
    <source>
        <dbReference type="PROSITE" id="PS50109"/>
    </source>
</evidence>
<dbReference type="SMART" id="SM00388">
    <property type="entry name" value="HisKA"/>
    <property type="match status" value="1"/>
</dbReference>
<proteinExistence type="predicted"/>
<evidence type="ECO:0000256" key="7">
    <source>
        <dbReference type="SAM" id="Coils"/>
    </source>
</evidence>
<feature type="signal peptide" evidence="9">
    <location>
        <begin position="1"/>
        <end position="28"/>
    </location>
</feature>
<dbReference type="SUPFAM" id="SSF48452">
    <property type="entry name" value="TPR-like"/>
    <property type="match status" value="2"/>
</dbReference>
<keyword evidence="9" id="KW-0732">Signal</keyword>
<feature type="domain" description="Histidine kinase" evidence="10">
    <location>
        <begin position="490"/>
        <end position="705"/>
    </location>
</feature>
<dbReference type="Pfam" id="PF00512">
    <property type="entry name" value="HisKA"/>
    <property type="match status" value="1"/>
</dbReference>
<protein>
    <recommendedName>
        <fullName evidence="2">histidine kinase</fullName>
        <ecNumber evidence="2">2.7.13.3</ecNumber>
    </recommendedName>
</protein>
<organism evidence="11 12">
    <name type="scientific">Mucilaginibacter gracilis</name>
    <dbReference type="NCBI Taxonomy" id="423350"/>
    <lineage>
        <taxon>Bacteria</taxon>
        <taxon>Pseudomonadati</taxon>
        <taxon>Bacteroidota</taxon>
        <taxon>Sphingobacteriia</taxon>
        <taxon>Sphingobacteriales</taxon>
        <taxon>Sphingobacteriaceae</taxon>
        <taxon>Mucilaginibacter</taxon>
    </lineage>
</organism>
<dbReference type="GO" id="GO:0000155">
    <property type="term" value="F:phosphorelay sensor kinase activity"/>
    <property type="evidence" value="ECO:0007669"/>
    <property type="project" value="InterPro"/>
</dbReference>
<evidence type="ECO:0000256" key="1">
    <source>
        <dbReference type="ARBA" id="ARBA00000085"/>
    </source>
</evidence>
<accession>A0A495IY74</accession>
<dbReference type="PRINTS" id="PR00344">
    <property type="entry name" value="BCTRLSENSOR"/>
</dbReference>
<dbReference type="Pfam" id="PF02518">
    <property type="entry name" value="HATPase_c"/>
    <property type="match status" value="1"/>
</dbReference>
<feature type="coiled-coil region" evidence="7">
    <location>
        <begin position="435"/>
        <end position="480"/>
    </location>
</feature>
<dbReference type="SUPFAM" id="SSF55874">
    <property type="entry name" value="ATPase domain of HSP90 chaperone/DNA topoisomerase II/histidine kinase"/>
    <property type="match status" value="1"/>
</dbReference>
<dbReference type="InterPro" id="IPR004358">
    <property type="entry name" value="Sig_transdc_His_kin-like_C"/>
</dbReference>
<dbReference type="SUPFAM" id="SSF47384">
    <property type="entry name" value="Homodimeric domain of signal transducing histidine kinase"/>
    <property type="match status" value="1"/>
</dbReference>
<dbReference type="AlphaFoldDB" id="A0A495IY74"/>
<evidence type="ECO:0000256" key="9">
    <source>
        <dbReference type="SAM" id="SignalP"/>
    </source>
</evidence>
<feature type="transmembrane region" description="Helical" evidence="8">
    <location>
        <begin position="407"/>
        <end position="429"/>
    </location>
</feature>
<comment type="catalytic activity">
    <reaction evidence="1">
        <text>ATP + protein L-histidine = ADP + protein N-phospho-L-histidine.</text>
        <dbReference type="EC" id="2.7.13.3"/>
    </reaction>
</comment>
<keyword evidence="5 11" id="KW-0418">Kinase</keyword>
<dbReference type="OrthoDB" id="9810447at2"/>
<dbReference type="InterPro" id="IPR036097">
    <property type="entry name" value="HisK_dim/P_sf"/>
</dbReference>
<dbReference type="InterPro" id="IPR050736">
    <property type="entry name" value="Sensor_HK_Regulatory"/>
</dbReference>
<evidence type="ECO:0000256" key="4">
    <source>
        <dbReference type="ARBA" id="ARBA00022679"/>
    </source>
</evidence>
<dbReference type="PROSITE" id="PS50109">
    <property type="entry name" value="HIS_KIN"/>
    <property type="match status" value="1"/>
</dbReference>
<evidence type="ECO:0000313" key="11">
    <source>
        <dbReference type="EMBL" id="RKR81453.1"/>
    </source>
</evidence>
<dbReference type="InterPro" id="IPR036890">
    <property type="entry name" value="HATPase_C_sf"/>
</dbReference>
<keyword evidence="8" id="KW-1133">Transmembrane helix</keyword>
<evidence type="ECO:0000256" key="3">
    <source>
        <dbReference type="ARBA" id="ARBA00022553"/>
    </source>
</evidence>
<dbReference type="CDD" id="cd00082">
    <property type="entry name" value="HisKA"/>
    <property type="match status" value="1"/>
</dbReference>
<sequence length="705" mass="79071">MHKRYIFIKYFITFSFCLFGFFSTRVFAQTSKVNALELQLKQSQPDTTRLRLLKQMAEAYTQVDPIKKLYYVNLFKTLAEKLHDEQAIGDAYIQIGISYAQRGKLDTALVFFQTAYGHSAKIKYLSGMGRSLSDIGLVYARLDDAKEAIKYDLRALEILKKMNNKRLINQVIINIGSIYFDLKQYQFAESYFNQCLLNYTAAKDTAGIGYGLFVMGNCFQATGKDEKAKDCFTRSLAIREKLGDLNGIALVKRGLGQVYLHQKQYNLSLTYLNEALKGVKALQDKYEEAAALLDLSDLYLAMNEYDKAAYCAKQALSICKTIGAKAGVPEALERLIDVYKKKGDLKNALQYQSDYIKTQDGVLTAKALKDVTLIEFDRVRTENADLEKSNNLITSKNTSYAQQIDSYANAIIATLVLLLLVVIFVIVLYRQNLQKQMANRQLLLQKQEIANINKELGLLNKEISSQIELTNSQNAELERINNIKNKFFSIISHDLRSPIAALQSLLSIYREGDVDEDELALLLGKLEDTIITTGTFLDNLLEWSKSQMEGIIIKPQNFDLLACFKESIRLFETTIGIKGLHVINQAANPVFVYADKNMINLVIRNLLSNSVKFCNPGDSITLSAVEKGNRVIISISDTGPGISEAGQQRLFSLEHAVSSGTQGEKGNHLGLILCKDMALQNNGTISFETKEGNGTTFWIDIPAAQ</sequence>
<evidence type="ECO:0000256" key="8">
    <source>
        <dbReference type="SAM" id="Phobius"/>
    </source>
</evidence>
<dbReference type="InterPro" id="IPR011990">
    <property type="entry name" value="TPR-like_helical_dom_sf"/>
</dbReference>
<keyword evidence="6" id="KW-0902">Two-component regulatory system</keyword>
<evidence type="ECO:0000313" key="12">
    <source>
        <dbReference type="Proteomes" id="UP000268007"/>
    </source>
</evidence>
<dbReference type="Gene3D" id="1.10.287.130">
    <property type="match status" value="1"/>
</dbReference>
<reference evidence="11 12" key="1">
    <citation type="submission" date="2018-10" db="EMBL/GenBank/DDBJ databases">
        <title>Genomic Encyclopedia of Archaeal and Bacterial Type Strains, Phase II (KMG-II): from individual species to whole genera.</title>
        <authorList>
            <person name="Goeker M."/>
        </authorList>
    </citation>
    <scope>NUCLEOTIDE SEQUENCE [LARGE SCALE GENOMIC DNA]</scope>
    <source>
        <strain evidence="11 12">DSM 18602</strain>
    </source>
</reference>
<keyword evidence="8" id="KW-0812">Transmembrane</keyword>
<evidence type="ECO:0000256" key="5">
    <source>
        <dbReference type="ARBA" id="ARBA00022777"/>
    </source>
</evidence>
<dbReference type="Pfam" id="PF13424">
    <property type="entry name" value="TPR_12"/>
    <property type="match status" value="3"/>
</dbReference>
<dbReference type="PANTHER" id="PTHR43711:SF1">
    <property type="entry name" value="HISTIDINE KINASE 1"/>
    <property type="match status" value="1"/>
</dbReference>
<evidence type="ECO:0000256" key="6">
    <source>
        <dbReference type="ARBA" id="ARBA00023012"/>
    </source>
</evidence>
<gene>
    <name evidence="11" type="ORF">BDD43_1600</name>
</gene>
<dbReference type="RefSeq" id="WP_121197153.1">
    <property type="nucleotide sequence ID" value="NZ_RBKU01000001.1"/>
</dbReference>